<evidence type="ECO:0000256" key="2">
    <source>
        <dbReference type="ARBA" id="ARBA00022490"/>
    </source>
</evidence>
<evidence type="ECO:0000256" key="3">
    <source>
        <dbReference type="ARBA" id="ARBA00022598"/>
    </source>
</evidence>
<dbReference type="GO" id="GO:0032267">
    <property type="term" value="F:tRNA(Ile)-lysidine synthase activity"/>
    <property type="evidence" value="ECO:0007669"/>
    <property type="project" value="UniProtKB-EC"/>
</dbReference>
<dbReference type="GO" id="GO:0005737">
    <property type="term" value="C:cytoplasm"/>
    <property type="evidence" value="ECO:0007669"/>
    <property type="project" value="UniProtKB-SubCell"/>
</dbReference>
<dbReference type="NCBIfam" id="TIGR02432">
    <property type="entry name" value="lysidine_TilS_N"/>
    <property type="match status" value="1"/>
</dbReference>
<comment type="domain">
    <text evidence="8">The N-terminal region contains the highly conserved SGGXDS motif, predicted to be a P-loop motif involved in ATP binding.</text>
</comment>
<feature type="domain" description="Lysidine-tRNA(Ile) synthetase C-terminal" evidence="9">
    <location>
        <begin position="397"/>
        <end position="476"/>
    </location>
</feature>
<keyword evidence="6 8" id="KW-0067">ATP-binding</keyword>
<dbReference type="OrthoDB" id="9807403at2"/>
<dbReference type="AlphaFoldDB" id="A0A2U8E582"/>
<proteinExistence type="inferred from homology"/>
<dbReference type="Gene3D" id="3.40.50.620">
    <property type="entry name" value="HUPs"/>
    <property type="match status" value="1"/>
</dbReference>
<reference evidence="10 11" key="1">
    <citation type="journal article" date="2018" name="Syst. Appl. Microbiol.">
        <title>Ereboglobus luteus gen. nov. sp. nov. from cockroach guts, and new insights into the oxygen relationship of the genera Opitutus and Didymococcus (Verrucomicrobia: Opitutaceae).</title>
        <authorList>
            <person name="Tegtmeier D."/>
            <person name="Belitz A."/>
            <person name="Radek R."/>
            <person name="Heimerl T."/>
            <person name="Brune A."/>
        </authorList>
    </citation>
    <scope>NUCLEOTIDE SEQUENCE [LARGE SCALE GENOMIC DNA]</scope>
    <source>
        <strain evidence="10 11">Ho45</strain>
    </source>
</reference>
<comment type="similarity">
    <text evidence="8">Belongs to the tRNA(Ile)-lysidine synthase family.</text>
</comment>
<dbReference type="Pfam" id="PF11734">
    <property type="entry name" value="TilS_C"/>
    <property type="match status" value="1"/>
</dbReference>
<dbReference type="InterPro" id="IPR011063">
    <property type="entry name" value="TilS/TtcA_N"/>
</dbReference>
<dbReference type="InterPro" id="IPR012796">
    <property type="entry name" value="Lysidine-tRNA-synth_C"/>
</dbReference>
<name>A0A2U8E582_9BACT</name>
<accession>A0A2U8E582</accession>
<dbReference type="SUPFAM" id="SSF56037">
    <property type="entry name" value="PheT/TilS domain"/>
    <property type="match status" value="1"/>
</dbReference>
<dbReference type="CDD" id="cd01992">
    <property type="entry name" value="TilS_N"/>
    <property type="match status" value="1"/>
</dbReference>
<evidence type="ECO:0000313" key="10">
    <source>
        <dbReference type="EMBL" id="AWI10011.1"/>
    </source>
</evidence>
<dbReference type="GO" id="GO:0006400">
    <property type="term" value="P:tRNA modification"/>
    <property type="evidence" value="ECO:0007669"/>
    <property type="project" value="UniProtKB-UniRule"/>
</dbReference>
<dbReference type="Pfam" id="PF01171">
    <property type="entry name" value="ATP_bind_3"/>
    <property type="match status" value="1"/>
</dbReference>
<dbReference type="KEGG" id="elut:CKA38_12790"/>
<dbReference type="PANTHER" id="PTHR43033">
    <property type="entry name" value="TRNA(ILE)-LYSIDINE SYNTHASE-RELATED"/>
    <property type="match status" value="1"/>
</dbReference>
<keyword evidence="4 8" id="KW-0819">tRNA processing</keyword>
<keyword evidence="3 8" id="KW-0436">Ligase</keyword>
<comment type="function">
    <text evidence="8">Ligates lysine onto the cytidine present at position 34 of the AUA codon-specific tRNA(Ile) that contains the anticodon CAU, in an ATP-dependent manner. Cytidine is converted to lysidine, thus changing the amino acid specificity of the tRNA from methionine to isoleucine.</text>
</comment>
<evidence type="ECO:0000256" key="1">
    <source>
        <dbReference type="ARBA" id="ARBA00004496"/>
    </source>
</evidence>
<evidence type="ECO:0000256" key="4">
    <source>
        <dbReference type="ARBA" id="ARBA00022694"/>
    </source>
</evidence>
<sequence>MPSFNPNATPLFPRNALHPAALARADGQADGGAPWCVAFSGGADSLALLITLREHWPERKIVALHFNHHLRGEASDGDEQFCRDVCAGCSVELRVGHWERADTNASEAEAREQRHDFFDQQMTALGARVLWLGHQLDDIAETQLMRLARGSSTAGLAAPRPVHEHANGRVFIRPLLALSKREITGALRARGFAWREDATNRAGDFFRNRIRRAVLPAFIAASQNNDALAGAALTRELLDEDAAALDAWLDELLPASALAPGSLDLRVLAGKPRALLRRALRRWPPASELARAGFEALLAICENPAGAVAKRTSIGDVVAVFENGILSIEPSARDVPSFCFSATAPFTLVLPDGATLAAELVALTDELRDEILSGHHDPSDTVFISPAPTSPTGPGDFIVRSLQPGDRYQPLGAPGSAKISDLLINRKIPHARRLALPVVCFVRDKQTDVAEVLWLPGLPPADAWKITPQTQKALHLTYRRGTCTLFPKSLHNSLK</sequence>
<evidence type="ECO:0000313" key="11">
    <source>
        <dbReference type="Proteomes" id="UP000244896"/>
    </source>
</evidence>
<feature type="binding site" evidence="8">
    <location>
        <begin position="40"/>
        <end position="45"/>
    </location>
    <ligand>
        <name>ATP</name>
        <dbReference type="ChEBI" id="CHEBI:30616"/>
    </ligand>
</feature>
<evidence type="ECO:0000256" key="5">
    <source>
        <dbReference type="ARBA" id="ARBA00022741"/>
    </source>
</evidence>
<comment type="catalytic activity">
    <reaction evidence="7 8">
        <text>cytidine(34) in tRNA(Ile2) + L-lysine + ATP = lysidine(34) in tRNA(Ile2) + AMP + diphosphate + H(+)</text>
        <dbReference type="Rhea" id="RHEA:43744"/>
        <dbReference type="Rhea" id="RHEA-COMP:10625"/>
        <dbReference type="Rhea" id="RHEA-COMP:10670"/>
        <dbReference type="ChEBI" id="CHEBI:15378"/>
        <dbReference type="ChEBI" id="CHEBI:30616"/>
        <dbReference type="ChEBI" id="CHEBI:32551"/>
        <dbReference type="ChEBI" id="CHEBI:33019"/>
        <dbReference type="ChEBI" id="CHEBI:82748"/>
        <dbReference type="ChEBI" id="CHEBI:83665"/>
        <dbReference type="ChEBI" id="CHEBI:456215"/>
        <dbReference type="EC" id="6.3.4.19"/>
    </reaction>
</comment>
<evidence type="ECO:0000256" key="8">
    <source>
        <dbReference type="HAMAP-Rule" id="MF_01161"/>
    </source>
</evidence>
<dbReference type="InterPro" id="IPR012795">
    <property type="entry name" value="tRNA_Ile_lys_synt_N"/>
</dbReference>
<keyword evidence="5 8" id="KW-0547">Nucleotide-binding</keyword>
<keyword evidence="11" id="KW-1185">Reference proteome</keyword>
<dbReference type="EC" id="6.3.4.19" evidence="8"/>
<dbReference type="NCBIfam" id="TIGR02433">
    <property type="entry name" value="lysidine_TilS_C"/>
    <property type="match status" value="1"/>
</dbReference>
<dbReference type="InterPro" id="IPR014729">
    <property type="entry name" value="Rossmann-like_a/b/a_fold"/>
</dbReference>
<gene>
    <name evidence="8 10" type="primary">tilS</name>
    <name evidence="10" type="ORF">CKA38_12790</name>
</gene>
<dbReference type="GO" id="GO:0005524">
    <property type="term" value="F:ATP binding"/>
    <property type="evidence" value="ECO:0007669"/>
    <property type="project" value="UniProtKB-UniRule"/>
</dbReference>
<dbReference type="SUPFAM" id="SSF52402">
    <property type="entry name" value="Adenine nucleotide alpha hydrolases-like"/>
    <property type="match status" value="1"/>
</dbReference>
<keyword evidence="2 8" id="KW-0963">Cytoplasm</keyword>
<dbReference type="EMBL" id="CP023004">
    <property type="protein sequence ID" value="AWI10011.1"/>
    <property type="molecule type" value="Genomic_DNA"/>
</dbReference>
<dbReference type="Proteomes" id="UP000244896">
    <property type="component" value="Chromosome"/>
</dbReference>
<evidence type="ECO:0000256" key="7">
    <source>
        <dbReference type="ARBA" id="ARBA00048539"/>
    </source>
</evidence>
<evidence type="ECO:0000259" key="9">
    <source>
        <dbReference type="SMART" id="SM00977"/>
    </source>
</evidence>
<dbReference type="RefSeq" id="WP_108825826.1">
    <property type="nucleotide sequence ID" value="NZ_CP023004.1"/>
</dbReference>
<dbReference type="HAMAP" id="MF_01161">
    <property type="entry name" value="tRNA_Ile_lys_synt"/>
    <property type="match status" value="1"/>
</dbReference>
<protein>
    <recommendedName>
        <fullName evidence="8">tRNA(Ile)-lysidine synthase</fullName>
        <ecNumber evidence="8">6.3.4.19</ecNumber>
    </recommendedName>
    <alternativeName>
        <fullName evidence="8">tRNA(Ile)-2-lysyl-cytidine synthase</fullName>
    </alternativeName>
    <alternativeName>
        <fullName evidence="8">tRNA(Ile)-lysidine synthetase</fullName>
    </alternativeName>
</protein>
<dbReference type="SMART" id="SM00977">
    <property type="entry name" value="TilS_C"/>
    <property type="match status" value="1"/>
</dbReference>
<evidence type="ECO:0000256" key="6">
    <source>
        <dbReference type="ARBA" id="ARBA00022840"/>
    </source>
</evidence>
<comment type="subcellular location">
    <subcellularLocation>
        <location evidence="1 8">Cytoplasm</location>
    </subcellularLocation>
</comment>
<organism evidence="10 11">
    <name type="scientific">Ereboglobus luteus</name>
    <dbReference type="NCBI Taxonomy" id="1796921"/>
    <lineage>
        <taxon>Bacteria</taxon>
        <taxon>Pseudomonadati</taxon>
        <taxon>Verrucomicrobiota</taxon>
        <taxon>Opitutia</taxon>
        <taxon>Opitutales</taxon>
        <taxon>Opitutaceae</taxon>
        <taxon>Ereboglobus</taxon>
    </lineage>
</organism>
<dbReference type="InterPro" id="IPR012094">
    <property type="entry name" value="tRNA_Ile_lys_synt"/>
</dbReference>
<dbReference type="PANTHER" id="PTHR43033:SF1">
    <property type="entry name" value="TRNA(ILE)-LYSIDINE SYNTHASE-RELATED"/>
    <property type="match status" value="1"/>
</dbReference>